<dbReference type="FunFam" id="3.20.20.60:FF:000003">
    <property type="entry name" value="3-methyl-2-oxobutanoate hydroxymethyltransferase"/>
    <property type="match status" value="1"/>
</dbReference>
<evidence type="ECO:0000256" key="8">
    <source>
        <dbReference type="PIRSR" id="PIRSR000388-1"/>
    </source>
</evidence>
<dbReference type="InterPro" id="IPR003700">
    <property type="entry name" value="Pantoate_hydroxy_MeTrfase"/>
</dbReference>
<dbReference type="STRING" id="1122991.GCA_000613445_03213"/>
<dbReference type="HAMAP" id="MF_00156">
    <property type="entry name" value="PanB"/>
    <property type="match status" value="1"/>
</dbReference>
<feature type="binding site" evidence="7 9">
    <location>
        <begin position="53"/>
        <end position="54"/>
    </location>
    <ligand>
        <name>3-methyl-2-oxobutanoate</name>
        <dbReference type="ChEBI" id="CHEBI:11851"/>
    </ligand>
</feature>
<dbReference type="SUPFAM" id="SSF51621">
    <property type="entry name" value="Phosphoenolpyruvate/pyruvate domain"/>
    <property type="match status" value="1"/>
</dbReference>
<dbReference type="PANTHER" id="PTHR20881">
    <property type="entry name" value="3-METHYL-2-OXOBUTANOATE HYDROXYMETHYLTRANSFERASE"/>
    <property type="match status" value="1"/>
</dbReference>
<dbReference type="NCBIfam" id="TIGR00222">
    <property type="entry name" value="panB"/>
    <property type="match status" value="1"/>
</dbReference>
<dbReference type="EC" id="2.1.2.11" evidence="7"/>
<evidence type="ECO:0000313" key="12">
    <source>
        <dbReference type="Proteomes" id="UP000248314"/>
    </source>
</evidence>
<dbReference type="RefSeq" id="WP_025815122.1">
    <property type="nucleotide sequence ID" value="NZ_BAIZ01000001.1"/>
</dbReference>
<feature type="active site" description="Proton acceptor" evidence="7 8">
    <location>
        <position position="191"/>
    </location>
</feature>
<dbReference type="GO" id="GO:0003864">
    <property type="term" value="F:3-methyl-2-oxobutanoate hydroxymethyltransferase activity"/>
    <property type="evidence" value="ECO:0007669"/>
    <property type="project" value="UniProtKB-UniRule"/>
</dbReference>
<name>A0A318I0T5_9BACT</name>
<keyword evidence="12" id="KW-1185">Reference proteome</keyword>
<dbReference type="GO" id="GO:0000287">
    <property type="term" value="F:magnesium ion binding"/>
    <property type="evidence" value="ECO:0007669"/>
    <property type="project" value="TreeGrafter"/>
</dbReference>
<evidence type="ECO:0000256" key="5">
    <source>
        <dbReference type="ARBA" id="ARBA00022679"/>
    </source>
</evidence>
<sequence length="273" mass="29037">MAGYLNTDIKKVTANKFVAMKRQGEKISMLTAYDFTTATIIDSAGIDGILVGDSASNVMAGNADTLPITLDEMIYHARSVARAVQRALVVCDMPFGTYQVSKEMAVANAVRIMKETGVDALKLEGGIEIADTIKQLVDIGIPVVGHLGLTPQSVHKFGGYGLRAKEATEAQKLMADAIALDEAGCFAITLEKVPALLAAEVTKRVSCATIGIGAGNETDGQILVYADMLGLTQGFKPKFLRQYANIAKQMTDAVQAYIGDVKTSTFPSADESY</sequence>
<dbReference type="PIRSF" id="PIRSF000388">
    <property type="entry name" value="Pantoate_hydroxy_MeTrfase"/>
    <property type="match status" value="1"/>
</dbReference>
<dbReference type="Pfam" id="PF02548">
    <property type="entry name" value="Pantoate_transf"/>
    <property type="match status" value="1"/>
</dbReference>
<dbReference type="UniPathway" id="UPA00028">
    <property type="reaction ID" value="UER00003"/>
</dbReference>
<comment type="pathway">
    <text evidence="1 7">Cofactor biosynthesis; (R)-pantothenate biosynthesis; (R)-pantoate from 3-methyl-2-oxobutanoate: step 1/2.</text>
</comment>
<dbReference type="Proteomes" id="UP000248314">
    <property type="component" value="Unassembled WGS sequence"/>
</dbReference>
<dbReference type="AlphaFoldDB" id="A0A318I0T5"/>
<gene>
    <name evidence="7" type="primary">panB</name>
    <name evidence="11" type="ORF">EJ73_00301</name>
</gene>
<dbReference type="PANTHER" id="PTHR20881:SF0">
    <property type="entry name" value="3-METHYL-2-OXOBUTANOATE HYDROXYMETHYLTRANSFERASE"/>
    <property type="match status" value="1"/>
</dbReference>
<organism evidence="11 12">
    <name type="scientific">Hoylesella shahii DSM 15611 = JCM 12083</name>
    <dbReference type="NCBI Taxonomy" id="1122991"/>
    <lineage>
        <taxon>Bacteria</taxon>
        <taxon>Pseudomonadati</taxon>
        <taxon>Bacteroidota</taxon>
        <taxon>Bacteroidia</taxon>
        <taxon>Bacteroidales</taxon>
        <taxon>Prevotellaceae</taxon>
        <taxon>Hoylesella</taxon>
    </lineage>
</organism>
<keyword evidence="5 7" id="KW-0808">Transferase</keyword>
<keyword evidence="4 7" id="KW-0566">Pantothenate biosynthesis</keyword>
<dbReference type="GO" id="GO:0032259">
    <property type="term" value="P:methylation"/>
    <property type="evidence" value="ECO:0007669"/>
    <property type="project" value="UniProtKB-KW"/>
</dbReference>
<evidence type="ECO:0000256" key="6">
    <source>
        <dbReference type="ARBA" id="ARBA00056497"/>
    </source>
</evidence>
<evidence type="ECO:0000256" key="3">
    <source>
        <dbReference type="ARBA" id="ARBA00011424"/>
    </source>
</evidence>
<comment type="similarity">
    <text evidence="2 7">Belongs to the PanB family.</text>
</comment>
<dbReference type="GO" id="GO:0005737">
    <property type="term" value="C:cytoplasm"/>
    <property type="evidence" value="ECO:0007669"/>
    <property type="project" value="UniProtKB-SubCell"/>
</dbReference>
<dbReference type="InterPro" id="IPR040442">
    <property type="entry name" value="Pyrv_kinase-like_dom_sf"/>
</dbReference>
<keyword evidence="11" id="KW-0489">Methyltransferase</keyword>
<comment type="subcellular location">
    <subcellularLocation>
        <location evidence="7">Cytoplasm</location>
    </subcellularLocation>
</comment>
<feature type="binding site" evidence="7 10">
    <location>
        <position position="124"/>
    </location>
    <ligand>
        <name>Mg(2+)</name>
        <dbReference type="ChEBI" id="CHEBI:18420"/>
    </ligand>
</feature>
<dbReference type="NCBIfam" id="NF001452">
    <property type="entry name" value="PRK00311.1"/>
    <property type="match status" value="1"/>
</dbReference>
<dbReference type="OrthoDB" id="9781789at2"/>
<protein>
    <recommendedName>
        <fullName evidence="7">3-methyl-2-oxobutanoate hydroxymethyltransferase</fullName>
        <ecNumber evidence="7">2.1.2.11</ecNumber>
    </recommendedName>
    <alternativeName>
        <fullName evidence="7">Ketopantoate hydroxymethyltransferase</fullName>
        <shortName evidence="7">KPHMT</shortName>
    </alternativeName>
</protein>
<feature type="binding site" evidence="7 10">
    <location>
        <position position="53"/>
    </location>
    <ligand>
        <name>Mg(2+)</name>
        <dbReference type="ChEBI" id="CHEBI:18420"/>
    </ligand>
</feature>
<comment type="caution">
    <text evidence="11">The sequence shown here is derived from an EMBL/GenBank/DDBJ whole genome shotgun (WGS) entry which is preliminary data.</text>
</comment>
<proteinExistence type="inferred from homology"/>
<evidence type="ECO:0000313" key="11">
    <source>
        <dbReference type="EMBL" id="PXX24495.1"/>
    </source>
</evidence>
<keyword evidence="7 10" id="KW-0460">Magnesium</keyword>
<dbReference type="EMBL" id="QJJX01000002">
    <property type="protein sequence ID" value="PXX24495.1"/>
    <property type="molecule type" value="Genomic_DNA"/>
</dbReference>
<comment type="subunit">
    <text evidence="3 7">Homodecamer; pentamer of dimers.</text>
</comment>
<dbReference type="InterPro" id="IPR015813">
    <property type="entry name" value="Pyrv/PenolPyrv_kinase-like_dom"/>
</dbReference>
<dbReference type="CDD" id="cd06557">
    <property type="entry name" value="KPHMT-like"/>
    <property type="match status" value="1"/>
</dbReference>
<feature type="binding site" evidence="7 9">
    <location>
        <position position="92"/>
    </location>
    <ligand>
        <name>3-methyl-2-oxobutanoate</name>
        <dbReference type="ChEBI" id="CHEBI:11851"/>
    </ligand>
</feature>
<comment type="catalytic activity">
    <reaction evidence="7">
        <text>(6R)-5,10-methylene-5,6,7,8-tetrahydrofolate + 3-methyl-2-oxobutanoate + H2O = 2-dehydropantoate + (6S)-5,6,7,8-tetrahydrofolate</text>
        <dbReference type="Rhea" id="RHEA:11824"/>
        <dbReference type="ChEBI" id="CHEBI:11561"/>
        <dbReference type="ChEBI" id="CHEBI:11851"/>
        <dbReference type="ChEBI" id="CHEBI:15377"/>
        <dbReference type="ChEBI" id="CHEBI:15636"/>
        <dbReference type="ChEBI" id="CHEBI:57453"/>
        <dbReference type="EC" id="2.1.2.11"/>
    </reaction>
</comment>
<reference evidence="11 12" key="1">
    <citation type="submission" date="2018-05" db="EMBL/GenBank/DDBJ databases">
        <title>Genomic Encyclopedia of Type Strains, Phase I: the one thousand microbial genomes (KMG-I) project.</title>
        <authorList>
            <person name="Kyrpides N."/>
        </authorList>
    </citation>
    <scope>NUCLEOTIDE SEQUENCE [LARGE SCALE GENOMIC DNA]</scope>
    <source>
        <strain evidence="11 12">DSM 15611</strain>
    </source>
</reference>
<evidence type="ECO:0000256" key="2">
    <source>
        <dbReference type="ARBA" id="ARBA00008676"/>
    </source>
</evidence>
<feature type="binding site" evidence="7 10">
    <location>
        <position position="92"/>
    </location>
    <ligand>
        <name>Mg(2+)</name>
        <dbReference type="ChEBI" id="CHEBI:18420"/>
    </ligand>
</feature>
<keyword evidence="7" id="KW-0963">Cytoplasm</keyword>
<comment type="function">
    <text evidence="6 7">Catalyzes the reversible reaction in which hydroxymethyl group from 5,10-methylenetetrahydrofolate is transferred onto alpha-ketoisovalerate to form ketopantoate.</text>
</comment>
<evidence type="ECO:0000256" key="10">
    <source>
        <dbReference type="PIRSR" id="PIRSR000388-3"/>
    </source>
</evidence>
<keyword evidence="7 10" id="KW-0479">Metal-binding</keyword>
<evidence type="ECO:0000256" key="1">
    <source>
        <dbReference type="ARBA" id="ARBA00005033"/>
    </source>
</evidence>
<evidence type="ECO:0000256" key="7">
    <source>
        <dbReference type="HAMAP-Rule" id="MF_00156"/>
    </source>
</evidence>
<comment type="cofactor">
    <cofactor evidence="7 10">
        <name>Mg(2+)</name>
        <dbReference type="ChEBI" id="CHEBI:18420"/>
    </cofactor>
    <text evidence="7 10">Binds 1 Mg(2+) ion per subunit.</text>
</comment>
<accession>A0A318I0T5</accession>
<dbReference type="GO" id="GO:0015940">
    <property type="term" value="P:pantothenate biosynthetic process"/>
    <property type="evidence" value="ECO:0007669"/>
    <property type="project" value="UniProtKB-UniRule"/>
</dbReference>
<dbReference type="GO" id="GO:0008168">
    <property type="term" value="F:methyltransferase activity"/>
    <property type="evidence" value="ECO:0007669"/>
    <property type="project" value="UniProtKB-KW"/>
</dbReference>
<dbReference type="Gene3D" id="3.20.20.60">
    <property type="entry name" value="Phosphoenolpyruvate-binding domains"/>
    <property type="match status" value="1"/>
</dbReference>
<evidence type="ECO:0000256" key="9">
    <source>
        <dbReference type="PIRSR" id="PIRSR000388-2"/>
    </source>
</evidence>
<evidence type="ECO:0000256" key="4">
    <source>
        <dbReference type="ARBA" id="ARBA00022655"/>
    </source>
</evidence>
<feature type="binding site" evidence="7 9">
    <location>
        <position position="122"/>
    </location>
    <ligand>
        <name>3-methyl-2-oxobutanoate</name>
        <dbReference type="ChEBI" id="CHEBI:11851"/>
    </ligand>
</feature>